<dbReference type="SUPFAM" id="SSF51735">
    <property type="entry name" value="NAD(P)-binding Rossmann-fold domains"/>
    <property type="match status" value="1"/>
</dbReference>
<protein>
    <submittedName>
        <fullName evidence="2">Oxidoreductase</fullName>
    </submittedName>
</protein>
<dbReference type="Gene3D" id="3.40.50.720">
    <property type="entry name" value="NAD(P)-binding Rossmann-like Domain"/>
    <property type="match status" value="1"/>
</dbReference>
<comment type="caution">
    <text evidence="2">The sequence shown here is derived from an EMBL/GenBank/DDBJ whole genome shotgun (WGS) entry which is preliminary data.</text>
</comment>
<dbReference type="Proteomes" id="UP000677082">
    <property type="component" value="Unassembled WGS sequence"/>
</dbReference>
<evidence type="ECO:0000313" key="2">
    <source>
        <dbReference type="EMBL" id="GIM95861.1"/>
    </source>
</evidence>
<name>A0A919W932_9ACTN</name>
<dbReference type="GO" id="GO:0005737">
    <property type="term" value="C:cytoplasm"/>
    <property type="evidence" value="ECO:0007669"/>
    <property type="project" value="TreeGrafter"/>
</dbReference>
<dbReference type="GO" id="GO:0004029">
    <property type="term" value="F:aldehyde dehydrogenase (NAD+) activity"/>
    <property type="evidence" value="ECO:0007669"/>
    <property type="project" value="TreeGrafter"/>
</dbReference>
<evidence type="ECO:0000259" key="1">
    <source>
        <dbReference type="Pfam" id="PF01370"/>
    </source>
</evidence>
<dbReference type="Pfam" id="PF01370">
    <property type="entry name" value="Epimerase"/>
    <property type="match status" value="1"/>
</dbReference>
<feature type="domain" description="NAD-dependent epimerase/dehydratase" evidence="1">
    <location>
        <begin position="3"/>
        <end position="213"/>
    </location>
</feature>
<dbReference type="AlphaFoldDB" id="A0A919W932"/>
<evidence type="ECO:0000313" key="3">
    <source>
        <dbReference type="Proteomes" id="UP000677082"/>
    </source>
</evidence>
<dbReference type="InterPro" id="IPR036291">
    <property type="entry name" value="NAD(P)-bd_dom_sf"/>
</dbReference>
<dbReference type="PANTHER" id="PTHR48079:SF6">
    <property type="entry name" value="NAD(P)-BINDING DOMAIN-CONTAINING PROTEIN-RELATED"/>
    <property type="match status" value="1"/>
</dbReference>
<dbReference type="CDD" id="cd05262">
    <property type="entry name" value="SDR_a7"/>
    <property type="match status" value="1"/>
</dbReference>
<keyword evidence="3" id="KW-1185">Reference proteome</keyword>
<proteinExistence type="predicted"/>
<gene>
    <name evidence="2" type="ORF">Ato02nite_076540</name>
</gene>
<sequence>MRIFVTGASGWIGSATTAELLKAGHQVVGLARSDESAAKLEAAGAEVRRGDLDDLDGLRAAATEADGVIHLGYKHDFSPAGIAEGARADTAAITTLGDALEGTGKPLVIASGVVGLATGRFATEQDQPNPAAHPRSANAAATLAYADRGVRSAVVRFAPTVHGRGDYGFMAFLVDIARRNGVSGYPGDGSNRWPAVHVSDAAALVRLVVEQAPAGTSWHAVADEGVPTREIAEAIGRALDLPVRSVPAEHFEWLAMFIAMDAPVTSEYTQRTLGWKPTGPSLLQDLDAGAYTG</sequence>
<dbReference type="InterPro" id="IPR051783">
    <property type="entry name" value="NAD(P)-dependent_oxidoreduct"/>
</dbReference>
<organism evidence="2 3">
    <name type="scientific">Paractinoplanes toevensis</name>
    <dbReference type="NCBI Taxonomy" id="571911"/>
    <lineage>
        <taxon>Bacteria</taxon>
        <taxon>Bacillati</taxon>
        <taxon>Actinomycetota</taxon>
        <taxon>Actinomycetes</taxon>
        <taxon>Micromonosporales</taxon>
        <taxon>Micromonosporaceae</taxon>
        <taxon>Paractinoplanes</taxon>
    </lineage>
</organism>
<dbReference type="PANTHER" id="PTHR48079">
    <property type="entry name" value="PROTEIN YEEZ"/>
    <property type="match status" value="1"/>
</dbReference>
<reference evidence="2 3" key="1">
    <citation type="submission" date="2021-03" db="EMBL/GenBank/DDBJ databases">
        <title>Whole genome shotgun sequence of Actinoplanes toevensis NBRC 105298.</title>
        <authorList>
            <person name="Komaki H."/>
            <person name="Tamura T."/>
        </authorList>
    </citation>
    <scope>NUCLEOTIDE SEQUENCE [LARGE SCALE GENOMIC DNA]</scope>
    <source>
        <strain evidence="2 3">NBRC 105298</strain>
    </source>
</reference>
<dbReference type="EMBL" id="BOQN01000100">
    <property type="protein sequence ID" value="GIM95861.1"/>
    <property type="molecule type" value="Genomic_DNA"/>
</dbReference>
<dbReference type="InterPro" id="IPR001509">
    <property type="entry name" value="Epimerase_deHydtase"/>
</dbReference>
<dbReference type="RefSeq" id="WP_213011552.1">
    <property type="nucleotide sequence ID" value="NZ_BOQN01000100.1"/>
</dbReference>
<accession>A0A919W932</accession>